<keyword evidence="1" id="KW-0472">Membrane</keyword>
<keyword evidence="1" id="KW-0812">Transmembrane</keyword>
<organism evidence="2 3">
    <name type="scientific">Steinernema hermaphroditum</name>
    <dbReference type="NCBI Taxonomy" id="289476"/>
    <lineage>
        <taxon>Eukaryota</taxon>
        <taxon>Metazoa</taxon>
        <taxon>Ecdysozoa</taxon>
        <taxon>Nematoda</taxon>
        <taxon>Chromadorea</taxon>
        <taxon>Rhabditida</taxon>
        <taxon>Tylenchina</taxon>
        <taxon>Panagrolaimomorpha</taxon>
        <taxon>Strongyloidoidea</taxon>
        <taxon>Steinernematidae</taxon>
        <taxon>Steinernema</taxon>
    </lineage>
</organism>
<gene>
    <name evidence="2" type="ORF">QR680_009929</name>
</gene>
<name>A0AA39MAS8_9BILA</name>
<feature type="transmembrane region" description="Helical" evidence="1">
    <location>
        <begin position="46"/>
        <end position="71"/>
    </location>
</feature>
<sequence length="323" mass="36362">MKIKDLVKPMAIFKIVSAPLFIPPYLLLLWVFATKQEFRNFLAYKIILSIGVMDCLFLLQNLYAGIFTLIYSKQTVICLLYKQDYLRYPEGLDCSSVKIGEVMSCMRSGYLQAAPFLSFLLALNRLHIMLNVRGEAAFDVLCKAGLVVGWFISFPLMLILQYFVNTRDDANEIRDIVFDMHLNGYTYDGPPIFGQLMGYFGPAMESGVLALTLAVVGVIIIQKRMYGASYRISPMEIRLIVQGFLITVPLSIVNICGLNFAVELNSVVSFHILWHCLAALMPAINLLVYVIFNPAARVHVMRILCRGSSTSKVVRIGTVTERL</sequence>
<feature type="transmembrane region" description="Helical" evidence="1">
    <location>
        <begin position="239"/>
        <end position="260"/>
    </location>
</feature>
<proteinExistence type="predicted"/>
<keyword evidence="1" id="KW-1133">Transmembrane helix</keyword>
<dbReference type="SUPFAM" id="SSF81321">
    <property type="entry name" value="Family A G protein-coupled receptor-like"/>
    <property type="match status" value="1"/>
</dbReference>
<protein>
    <submittedName>
        <fullName evidence="2">Uncharacterized protein</fullName>
    </submittedName>
</protein>
<reference evidence="2" key="1">
    <citation type="submission" date="2023-06" db="EMBL/GenBank/DDBJ databases">
        <title>Genomic analysis of the entomopathogenic nematode Steinernema hermaphroditum.</title>
        <authorList>
            <person name="Schwarz E.M."/>
            <person name="Heppert J.K."/>
            <person name="Baniya A."/>
            <person name="Schwartz H.T."/>
            <person name="Tan C.-H."/>
            <person name="Antoshechkin I."/>
            <person name="Sternberg P.W."/>
            <person name="Goodrich-Blair H."/>
            <person name="Dillman A.R."/>
        </authorList>
    </citation>
    <scope>NUCLEOTIDE SEQUENCE</scope>
    <source>
        <strain evidence="2">PS9179</strain>
        <tissue evidence="2">Whole animal</tissue>
    </source>
</reference>
<dbReference type="AlphaFoldDB" id="A0AA39MAS8"/>
<dbReference type="Proteomes" id="UP001175271">
    <property type="component" value="Unassembled WGS sequence"/>
</dbReference>
<keyword evidence="3" id="KW-1185">Reference proteome</keyword>
<feature type="transmembrane region" description="Helical" evidence="1">
    <location>
        <begin position="199"/>
        <end position="219"/>
    </location>
</feature>
<feature type="transmembrane region" description="Helical" evidence="1">
    <location>
        <begin position="140"/>
        <end position="164"/>
    </location>
</feature>
<evidence type="ECO:0000313" key="3">
    <source>
        <dbReference type="Proteomes" id="UP001175271"/>
    </source>
</evidence>
<feature type="transmembrane region" description="Helical" evidence="1">
    <location>
        <begin position="272"/>
        <end position="292"/>
    </location>
</feature>
<feature type="transmembrane region" description="Helical" evidence="1">
    <location>
        <begin position="12"/>
        <end position="34"/>
    </location>
</feature>
<dbReference type="Gene3D" id="1.20.1070.10">
    <property type="entry name" value="Rhodopsin 7-helix transmembrane proteins"/>
    <property type="match status" value="1"/>
</dbReference>
<evidence type="ECO:0000256" key="1">
    <source>
        <dbReference type="SAM" id="Phobius"/>
    </source>
</evidence>
<accession>A0AA39MAS8</accession>
<dbReference type="EMBL" id="JAUCMV010000001">
    <property type="protein sequence ID" value="KAK0426844.1"/>
    <property type="molecule type" value="Genomic_DNA"/>
</dbReference>
<comment type="caution">
    <text evidence="2">The sequence shown here is derived from an EMBL/GenBank/DDBJ whole genome shotgun (WGS) entry which is preliminary data.</text>
</comment>
<evidence type="ECO:0000313" key="2">
    <source>
        <dbReference type="EMBL" id="KAK0426844.1"/>
    </source>
</evidence>